<evidence type="ECO:0000313" key="10">
    <source>
        <dbReference type="Proteomes" id="UP000741360"/>
    </source>
</evidence>
<dbReference type="GO" id="GO:0046872">
    <property type="term" value="F:metal ion binding"/>
    <property type="evidence" value="ECO:0007669"/>
    <property type="project" value="UniProtKB-KW"/>
</dbReference>
<dbReference type="Gene3D" id="3.40.50.1010">
    <property type="entry name" value="5'-nuclease"/>
    <property type="match status" value="1"/>
</dbReference>
<dbReference type="Pfam" id="PF01850">
    <property type="entry name" value="PIN"/>
    <property type="match status" value="1"/>
</dbReference>
<accession>A0A932GLX4</accession>
<reference evidence="9" key="1">
    <citation type="submission" date="2020-07" db="EMBL/GenBank/DDBJ databases">
        <title>Huge and variable diversity of episymbiotic CPR bacteria and DPANN archaea in groundwater ecosystems.</title>
        <authorList>
            <person name="He C.Y."/>
            <person name="Keren R."/>
            <person name="Whittaker M."/>
            <person name="Farag I.F."/>
            <person name="Doudna J."/>
            <person name="Cate J.H.D."/>
            <person name="Banfield J.F."/>
        </authorList>
    </citation>
    <scope>NUCLEOTIDE SEQUENCE</scope>
    <source>
        <strain evidence="9">NC_groundwater_717_Ag_S-0.2um_59_8</strain>
    </source>
</reference>
<dbReference type="CDD" id="cd09854">
    <property type="entry name" value="PIN_VapC-like"/>
    <property type="match status" value="1"/>
</dbReference>
<dbReference type="GO" id="GO:0004518">
    <property type="term" value="F:nuclease activity"/>
    <property type="evidence" value="ECO:0007669"/>
    <property type="project" value="UniProtKB-KW"/>
</dbReference>
<dbReference type="PANTHER" id="PTHR33653:SF1">
    <property type="entry name" value="RIBONUCLEASE VAPC2"/>
    <property type="match status" value="1"/>
</dbReference>
<dbReference type="InterPro" id="IPR002716">
    <property type="entry name" value="PIN_dom"/>
</dbReference>
<dbReference type="InterPro" id="IPR029060">
    <property type="entry name" value="PIN-like_dom_sf"/>
</dbReference>
<keyword evidence="2" id="KW-1277">Toxin-antitoxin system</keyword>
<comment type="caution">
    <text evidence="9">The sequence shown here is derived from an EMBL/GenBank/DDBJ whole genome shotgun (WGS) entry which is preliminary data.</text>
</comment>
<organism evidence="9 10">
    <name type="scientific">Tectimicrobiota bacterium</name>
    <dbReference type="NCBI Taxonomy" id="2528274"/>
    <lineage>
        <taxon>Bacteria</taxon>
        <taxon>Pseudomonadati</taxon>
        <taxon>Nitrospinota/Tectimicrobiota group</taxon>
        <taxon>Candidatus Tectimicrobiota</taxon>
    </lineage>
</organism>
<evidence type="ECO:0000313" key="9">
    <source>
        <dbReference type="EMBL" id="MBI3013551.1"/>
    </source>
</evidence>
<protein>
    <submittedName>
        <fullName evidence="9">Type II toxin-antitoxin system VapC family toxin</fullName>
    </submittedName>
</protein>
<dbReference type="AlphaFoldDB" id="A0A932GLX4"/>
<comment type="similarity">
    <text evidence="7">Belongs to the PINc/VapC protein family.</text>
</comment>
<dbReference type="InterPro" id="IPR050556">
    <property type="entry name" value="Type_II_TA_system_RNase"/>
</dbReference>
<comment type="cofactor">
    <cofactor evidence="1">
        <name>Mg(2+)</name>
        <dbReference type="ChEBI" id="CHEBI:18420"/>
    </cofactor>
</comment>
<evidence type="ECO:0000256" key="4">
    <source>
        <dbReference type="ARBA" id="ARBA00022723"/>
    </source>
</evidence>
<evidence type="ECO:0000259" key="8">
    <source>
        <dbReference type="Pfam" id="PF01850"/>
    </source>
</evidence>
<proteinExistence type="inferred from homology"/>
<evidence type="ECO:0000256" key="7">
    <source>
        <dbReference type="ARBA" id="ARBA00038093"/>
    </source>
</evidence>
<dbReference type="GO" id="GO:0016787">
    <property type="term" value="F:hydrolase activity"/>
    <property type="evidence" value="ECO:0007669"/>
    <property type="project" value="UniProtKB-KW"/>
</dbReference>
<dbReference type="EMBL" id="JACPSX010000007">
    <property type="protein sequence ID" value="MBI3013551.1"/>
    <property type="molecule type" value="Genomic_DNA"/>
</dbReference>
<evidence type="ECO:0000256" key="3">
    <source>
        <dbReference type="ARBA" id="ARBA00022722"/>
    </source>
</evidence>
<keyword evidence="5" id="KW-0378">Hydrolase</keyword>
<keyword evidence="4" id="KW-0479">Metal-binding</keyword>
<evidence type="ECO:0000256" key="2">
    <source>
        <dbReference type="ARBA" id="ARBA00022649"/>
    </source>
</evidence>
<gene>
    <name evidence="9" type="ORF">HYY65_00470</name>
</gene>
<keyword evidence="6" id="KW-0460">Magnesium</keyword>
<feature type="domain" description="PIN" evidence="8">
    <location>
        <begin position="5"/>
        <end position="125"/>
    </location>
</feature>
<evidence type="ECO:0000256" key="1">
    <source>
        <dbReference type="ARBA" id="ARBA00001946"/>
    </source>
</evidence>
<sequence length="136" mass="14874">MITAVDTNVLLDVFGADHTYGARSRKAIGSCLTEGGLVACEVVWAEVASFFPSPDAAQDAMDRMGVEFSPIEVKTALAASTAWKAYRSRGGRRDRVVADFLIGAHALSQADRLLTRDRGFYRAYFSRLRVLDPTRG</sequence>
<dbReference type="Proteomes" id="UP000741360">
    <property type="component" value="Unassembled WGS sequence"/>
</dbReference>
<dbReference type="SUPFAM" id="SSF88723">
    <property type="entry name" value="PIN domain-like"/>
    <property type="match status" value="1"/>
</dbReference>
<evidence type="ECO:0000256" key="6">
    <source>
        <dbReference type="ARBA" id="ARBA00022842"/>
    </source>
</evidence>
<evidence type="ECO:0000256" key="5">
    <source>
        <dbReference type="ARBA" id="ARBA00022801"/>
    </source>
</evidence>
<name>A0A932GLX4_UNCTE</name>
<keyword evidence="3" id="KW-0540">Nuclease</keyword>
<dbReference type="PANTHER" id="PTHR33653">
    <property type="entry name" value="RIBONUCLEASE VAPC2"/>
    <property type="match status" value="1"/>
</dbReference>